<dbReference type="KEGG" id="tmn:UCRPA7_4877"/>
<evidence type="ECO:0000313" key="3">
    <source>
        <dbReference type="EMBL" id="EON99666.1"/>
    </source>
</evidence>
<evidence type="ECO:0000256" key="1">
    <source>
        <dbReference type="SAM" id="Coils"/>
    </source>
</evidence>
<feature type="coiled-coil region" evidence="1">
    <location>
        <begin position="163"/>
        <end position="305"/>
    </location>
</feature>
<keyword evidence="1" id="KW-0175">Coiled coil</keyword>
<evidence type="ECO:0000256" key="2">
    <source>
        <dbReference type="SAM" id="MobiDB-lite"/>
    </source>
</evidence>
<reference evidence="4" key="1">
    <citation type="journal article" date="2013" name="Genome Announc.">
        <title>Draft genome sequence of the ascomycete Phaeoacremonium aleophilum strain UCR-PA7, a causal agent of the esca disease complex in grapevines.</title>
        <authorList>
            <person name="Blanco-Ulate B."/>
            <person name="Rolshausen P."/>
            <person name="Cantu D."/>
        </authorList>
    </citation>
    <scope>NUCLEOTIDE SEQUENCE [LARGE SCALE GENOMIC DNA]</scope>
    <source>
        <strain evidence="4">UCR-PA7</strain>
    </source>
</reference>
<dbReference type="RefSeq" id="XP_007915619.1">
    <property type="nucleotide sequence ID" value="XM_007917428.1"/>
</dbReference>
<dbReference type="HOGENOM" id="CLU_420459_0_0_1"/>
<accession>R8BK25</accession>
<dbReference type="AlphaFoldDB" id="R8BK25"/>
<feature type="compositionally biased region" description="Low complexity" evidence="2">
    <location>
        <begin position="399"/>
        <end position="416"/>
    </location>
</feature>
<feature type="region of interest" description="Disordered" evidence="2">
    <location>
        <begin position="515"/>
        <end position="560"/>
    </location>
</feature>
<feature type="compositionally biased region" description="Basic and acidic residues" evidence="2">
    <location>
        <begin position="433"/>
        <end position="449"/>
    </location>
</feature>
<feature type="compositionally biased region" description="Low complexity" evidence="2">
    <location>
        <begin position="466"/>
        <end position="475"/>
    </location>
</feature>
<feature type="compositionally biased region" description="Acidic residues" evidence="2">
    <location>
        <begin position="386"/>
        <end position="395"/>
    </location>
</feature>
<keyword evidence="4" id="KW-1185">Reference proteome</keyword>
<sequence length="652" mass="71803">MEETKEPVGHRDWRKKLLRQQRAGRGDLSVVTAPRPGTPALLSTGLKSSDFPTTPRASAGEFLAEMQERIKRGIEHLQGENETFTFDNLLDAMKLTAATDYPDTGGEPFGDNAAITKETLDRVLADIDSGTANLDLNTRQHNRELRDQLELAGEDLAATLQLVDTKEMQIRELEQVVEDLEAERDRLNESLRKLGQSLKDNQVLLRQYSKRGKVDESARFKQLQDDYDHLNEELEHSEEERARLQGHIDQLEKDLASWTETAQIWEQFPGGVPDGAALALKDRELKRLASEVEKLAQENIQIKAKLAAAGVSSAAAVVASSEGEYPKDNSVKGQPAEDQPQDDDQSQDDRPQDDQPQADQPGDESDSSNDEPEEDDPAKDKPADDERAEDEPAEDEPAKSQSAKNKSPKSQSAKAQSSKDQELRSMAAAFDSLSKEYVRVKDELDEAKRSTSASQAADAKDKKPESSSGESSKLPETTKPVKEDATTASKDKDMKHLAAQNVKLMHLYKEAKAQLAKRDGEMAEKGEKVDRSTGESSKLPEESKQGAVKPAKKDATKDTDVKRLAAQNHKLMQLYKEAKAHIAEGHAETAEKDKEVEAIAVETEALVQELKTTKAQLARLKGLEGSMKDLLLEADDQISGLQAALKAGSSET</sequence>
<name>R8BK25_PHAM7</name>
<dbReference type="Proteomes" id="UP000014074">
    <property type="component" value="Unassembled WGS sequence"/>
</dbReference>
<feature type="compositionally biased region" description="Acidic residues" evidence="2">
    <location>
        <begin position="361"/>
        <end position="377"/>
    </location>
</feature>
<feature type="region of interest" description="Disordered" evidence="2">
    <location>
        <begin position="321"/>
        <end position="498"/>
    </location>
</feature>
<feature type="region of interest" description="Disordered" evidence="2">
    <location>
        <begin position="1"/>
        <end position="53"/>
    </location>
</feature>
<evidence type="ECO:0000313" key="4">
    <source>
        <dbReference type="Proteomes" id="UP000014074"/>
    </source>
</evidence>
<feature type="compositionally biased region" description="Basic and acidic residues" evidence="2">
    <location>
        <begin position="551"/>
        <end position="560"/>
    </location>
</feature>
<dbReference type="GeneID" id="19325373"/>
<feature type="compositionally biased region" description="Basic and acidic residues" evidence="2">
    <location>
        <begin position="479"/>
        <end position="496"/>
    </location>
</feature>
<protein>
    <submittedName>
        <fullName evidence="3">Uncharacterized protein</fullName>
    </submittedName>
</protein>
<feature type="compositionally biased region" description="Basic and acidic residues" evidence="2">
    <location>
        <begin position="1"/>
        <end position="11"/>
    </location>
</feature>
<dbReference type="EMBL" id="KB933141">
    <property type="protein sequence ID" value="EON99666.1"/>
    <property type="molecule type" value="Genomic_DNA"/>
</dbReference>
<gene>
    <name evidence="3" type="ORF">UCRPA7_4877</name>
</gene>
<feature type="compositionally biased region" description="Basic and acidic residues" evidence="2">
    <location>
        <begin position="515"/>
        <end position="544"/>
    </location>
</feature>
<organism evidence="3 4">
    <name type="scientific">Phaeoacremonium minimum (strain UCR-PA7)</name>
    <name type="common">Esca disease fungus</name>
    <name type="synonym">Togninia minima</name>
    <dbReference type="NCBI Taxonomy" id="1286976"/>
    <lineage>
        <taxon>Eukaryota</taxon>
        <taxon>Fungi</taxon>
        <taxon>Dikarya</taxon>
        <taxon>Ascomycota</taxon>
        <taxon>Pezizomycotina</taxon>
        <taxon>Sordariomycetes</taxon>
        <taxon>Sordariomycetidae</taxon>
        <taxon>Togniniales</taxon>
        <taxon>Togniniaceae</taxon>
        <taxon>Phaeoacremonium</taxon>
    </lineage>
</organism>
<proteinExistence type="predicted"/>